<evidence type="ECO:0000256" key="10">
    <source>
        <dbReference type="ARBA" id="ARBA00022777"/>
    </source>
</evidence>
<dbReference type="InterPro" id="IPR042197">
    <property type="entry name" value="Apaf_helical"/>
</dbReference>
<keyword evidence="9 18" id="KW-0547">Nucleotide-binding</keyword>
<evidence type="ECO:0000256" key="2">
    <source>
        <dbReference type="ARBA" id="ARBA00006529"/>
    </source>
</evidence>
<dbReference type="PROSITE" id="PS00108">
    <property type="entry name" value="PROTEIN_KINASE_ST"/>
    <property type="match status" value="1"/>
</dbReference>
<dbReference type="GO" id="GO:0043531">
    <property type="term" value="F:ADP binding"/>
    <property type="evidence" value="ECO:0007669"/>
    <property type="project" value="InterPro"/>
</dbReference>
<keyword evidence="6" id="KW-0808">Transferase</keyword>
<protein>
    <recommendedName>
        <fullName evidence="4">mitogen-activated protein kinase kinase kinase</fullName>
        <ecNumber evidence="4">2.7.11.25</ecNumber>
    </recommendedName>
</protein>
<comment type="subcellular location">
    <subcellularLocation>
        <location evidence="1">Cell membrane</location>
        <topology evidence="1">Single-pass membrane protein</topology>
    </subcellularLocation>
</comment>
<reference evidence="21" key="4">
    <citation type="submission" date="2019-03" db="UniProtKB">
        <authorList>
            <consortium name="EnsemblPlants"/>
        </authorList>
    </citation>
    <scope>IDENTIFICATION</scope>
</reference>
<evidence type="ECO:0000256" key="1">
    <source>
        <dbReference type="ARBA" id="ARBA00004162"/>
    </source>
</evidence>
<evidence type="ECO:0000256" key="4">
    <source>
        <dbReference type="ARBA" id="ARBA00012406"/>
    </source>
</evidence>
<evidence type="ECO:0000256" key="14">
    <source>
        <dbReference type="ARBA" id="ARBA00023054"/>
    </source>
</evidence>
<dbReference type="InterPro" id="IPR027417">
    <property type="entry name" value="P-loop_NTPase"/>
</dbReference>
<evidence type="ECO:0000256" key="8">
    <source>
        <dbReference type="ARBA" id="ARBA00022737"/>
    </source>
</evidence>
<dbReference type="InterPro" id="IPR008271">
    <property type="entry name" value="Ser/Thr_kinase_AS"/>
</dbReference>
<dbReference type="EC" id="2.7.11.25" evidence="4"/>
<dbReference type="GO" id="GO:0005524">
    <property type="term" value="F:ATP binding"/>
    <property type="evidence" value="ECO:0007669"/>
    <property type="project" value="UniProtKB-UniRule"/>
</dbReference>
<dbReference type="Gene3D" id="3.40.50.300">
    <property type="entry name" value="P-loop containing nucleotide triphosphate hydrolases"/>
    <property type="match status" value="1"/>
</dbReference>
<comment type="catalytic activity">
    <reaction evidence="17">
        <text>L-seryl-[protein] + ATP = O-phospho-L-seryl-[protein] + ADP + H(+)</text>
        <dbReference type="Rhea" id="RHEA:17989"/>
        <dbReference type="Rhea" id="RHEA-COMP:9863"/>
        <dbReference type="Rhea" id="RHEA-COMP:11604"/>
        <dbReference type="ChEBI" id="CHEBI:15378"/>
        <dbReference type="ChEBI" id="CHEBI:29999"/>
        <dbReference type="ChEBI" id="CHEBI:30616"/>
        <dbReference type="ChEBI" id="CHEBI:83421"/>
        <dbReference type="ChEBI" id="CHEBI:456216"/>
        <dbReference type="EC" id="2.7.11.25"/>
    </reaction>
</comment>
<feature type="region of interest" description="Disordered" evidence="19">
    <location>
        <begin position="1031"/>
        <end position="1086"/>
    </location>
</feature>
<keyword evidence="11" id="KW-0611">Plant defense</keyword>
<evidence type="ECO:0000256" key="15">
    <source>
        <dbReference type="ARBA" id="ARBA00023136"/>
    </source>
</evidence>
<evidence type="ECO:0000256" key="18">
    <source>
        <dbReference type="PROSITE-ProRule" id="PRU10141"/>
    </source>
</evidence>
<comment type="similarity">
    <text evidence="2">Belongs to the protein kinase superfamily. STE Ser/Thr protein kinase family. MAP kinase kinase kinase subfamily.</text>
</comment>
<dbReference type="SUPFAM" id="SSF52540">
    <property type="entry name" value="P-loop containing nucleoside triphosphate hydrolases"/>
    <property type="match status" value="1"/>
</dbReference>
<dbReference type="Gramene" id="AET4Gv20192700.9">
    <property type="protein sequence ID" value="AET4Gv20192700.9"/>
    <property type="gene ID" value="AET4Gv20192700"/>
</dbReference>
<dbReference type="Pfam" id="PF23598">
    <property type="entry name" value="LRR_14"/>
    <property type="match status" value="1"/>
</dbReference>
<dbReference type="PANTHER" id="PTHR48016">
    <property type="entry name" value="MAP KINASE KINASE KINASE SSK2-RELATED-RELATED"/>
    <property type="match status" value="1"/>
</dbReference>
<dbReference type="Pfam" id="PF23559">
    <property type="entry name" value="WHD_DRP"/>
    <property type="match status" value="1"/>
</dbReference>
<dbReference type="GO" id="GO:0005737">
    <property type="term" value="C:cytoplasm"/>
    <property type="evidence" value="ECO:0007669"/>
    <property type="project" value="TreeGrafter"/>
</dbReference>
<dbReference type="InterPro" id="IPR050538">
    <property type="entry name" value="MAP_kinase_kinase_kinase"/>
</dbReference>
<dbReference type="PANTHER" id="PTHR48016:SF1">
    <property type="entry name" value="OS07G0119000 PROTEIN"/>
    <property type="match status" value="1"/>
</dbReference>
<evidence type="ECO:0000256" key="16">
    <source>
        <dbReference type="ARBA" id="ARBA00047559"/>
    </source>
</evidence>
<dbReference type="InterPro" id="IPR017441">
    <property type="entry name" value="Protein_kinase_ATP_BS"/>
</dbReference>
<dbReference type="SUPFAM" id="SSF56112">
    <property type="entry name" value="Protein kinase-like (PK-like)"/>
    <property type="match status" value="1"/>
</dbReference>
<dbReference type="EnsemblPlants" id="AET4Gv20192700.9">
    <property type="protein sequence ID" value="AET4Gv20192700.9"/>
    <property type="gene ID" value="AET4Gv20192700"/>
</dbReference>
<dbReference type="PROSITE" id="PS00107">
    <property type="entry name" value="PROTEIN_KINASE_ATP"/>
    <property type="match status" value="1"/>
</dbReference>
<reference evidence="21" key="5">
    <citation type="journal article" date="2021" name="G3 (Bethesda)">
        <title>Aegilops tauschii genome assembly Aet v5.0 features greater sequence contiguity and improved annotation.</title>
        <authorList>
            <person name="Wang L."/>
            <person name="Zhu T."/>
            <person name="Rodriguez J.C."/>
            <person name="Deal K.R."/>
            <person name="Dubcovsky J."/>
            <person name="McGuire P.E."/>
            <person name="Lux T."/>
            <person name="Spannagl M."/>
            <person name="Mayer K.F.X."/>
            <person name="Baldrich P."/>
            <person name="Meyers B.C."/>
            <person name="Huo N."/>
            <person name="Gu Y.Q."/>
            <person name="Zhou H."/>
            <person name="Devos K.M."/>
            <person name="Bennetzen J.L."/>
            <person name="Unver T."/>
            <person name="Budak H."/>
            <person name="Gulick P.J."/>
            <person name="Galiba G."/>
            <person name="Kalapos B."/>
            <person name="Nelson D.R."/>
            <person name="Li P."/>
            <person name="You F.M."/>
            <person name="Luo M.C."/>
            <person name="Dvorak J."/>
        </authorList>
    </citation>
    <scope>NUCLEOTIDE SEQUENCE [LARGE SCALE GENOMIC DNA]</scope>
    <source>
        <strain evidence="21">cv. AL8/78</strain>
    </source>
</reference>
<dbReference type="GO" id="GO:0005886">
    <property type="term" value="C:plasma membrane"/>
    <property type="evidence" value="ECO:0007669"/>
    <property type="project" value="UniProtKB-SubCell"/>
</dbReference>
<keyword evidence="14" id="KW-0175">Coiled coil</keyword>
<comment type="similarity">
    <text evidence="3">Belongs to the disease resistance NB-LRR family.</text>
</comment>
<dbReference type="InterPro" id="IPR055414">
    <property type="entry name" value="LRR_R13L4/SHOC2-like"/>
</dbReference>
<keyword evidence="22" id="KW-1185">Reference proteome</keyword>
<dbReference type="RefSeq" id="XP_045083348.1">
    <property type="nucleotide sequence ID" value="XM_045227413.2"/>
</dbReference>
<evidence type="ECO:0000256" key="13">
    <source>
        <dbReference type="ARBA" id="ARBA00022989"/>
    </source>
</evidence>
<dbReference type="InterPro" id="IPR002182">
    <property type="entry name" value="NB-ARC"/>
</dbReference>
<feature type="domain" description="Protein kinase" evidence="20">
    <location>
        <begin position="1139"/>
        <end position="1397"/>
    </location>
</feature>
<dbReference type="Proteomes" id="UP000015105">
    <property type="component" value="Chromosome 4D"/>
</dbReference>
<proteinExistence type="inferred from homology"/>
<dbReference type="Gene3D" id="1.20.5.4130">
    <property type="match status" value="1"/>
</dbReference>
<dbReference type="GO" id="GO:0004709">
    <property type="term" value="F:MAP kinase kinase kinase activity"/>
    <property type="evidence" value="ECO:0007669"/>
    <property type="project" value="UniProtKB-EC"/>
</dbReference>
<evidence type="ECO:0000256" key="3">
    <source>
        <dbReference type="ARBA" id="ARBA00008894"/>
    </source>
</evidence>
<keyword evidence="8" id="KW-0677">Repeat</keyword>
<dbReference type="InterPro" id="IPR041118">
    <property type="entry name" value="Rx_N"/>
</dbReference>
<feature type="compositionally biased region" description="Low complexity" evidence="19">
    <location>
        <begin position="1031"/>
        <end position="1049"/>
    </location>
</feature>
<sequence>MSSSLLTTSAMEAPMSSSLGAMGPLLRKLHSLLAPDHRLPKPLKHGIELLKEDLEELSADLLEQSMADTPNHKAVYWMDEVRELSYEVEDCIDDMMLRHAGDGVKTRAVRSHRVSRVKVYRLFKSLKPSTRVSKITELRTLVLEASERRERYHLDDCASRSSPVFTRHNPVPGLYGQATDFLVGIDDLKIKLTKWLTEDADQQLKVMCIDGPAGVGKTTLAKQLYCELGEQFDCWAFVRASRTSDTKRLLGDILSQVQHCRLPSYSCEVQNLIDNLTKYLQDKRYFIVIDDLWETTWDIVKSAFPDGNNYSRIITTAETDGVALECCGSQSDNILKMKPLGSHASAELFFSIVCGSEHRCPDQLKEVSYRFIGKCGGLPLATICIAGLLASQTDNSELWHHLQKCLCSNLSTSPTLEEMLKEVLNLSYSCLPHYLKTCLLYLAMYPEGFTMWKVDLLKQWISEGFITAKEEKEVEEIADSYFYELVNKGMIQPEQINHNDEVLSCTLHHTVRDLIMYKSKEENFITSIDYSKAITGNSNMVRRLSLHFSSAKYATKPSGVILSQSRSLFFFGLLRCLPSDVEFKLLRVLILDFWGNQYGHTSLNLTRICSLVHLRYLKISCDIIVELPAQMRGLQYMETLEINARLSAVPLDIIHLPSLLHLSLRDETNLPDGIGRIRSLRTLQYFDLGNNTEDNVLSLGGLMNLQYLHLTYSTVQSDEHLKRNMVALASSVIKLVNLKSVILAPGALSTAIYHDVLSSVYSPPVFLQGLQKLDLLPPICMFSSFPKDIGAVRKLCYLNLVVRELRRNDIDSITGLPALTVLSLYVRQPPAESIIFNNGAFPALKYFKYMCGVLCLAFQEGALPNVHRLKLGFNARKGQQYDVLLAGIQHLVNLKKIDGIIGAAEGAEEPDRSAAESAFKDTIHKHSRFPSYVNVKRVDWVEEENEPRTEVNSSSSKCHEILQEQRGVNETEEDTKQFADSGVTNQIMQMSPQHMDLCAADTKLTMPSNNRMSFPEKLHDNIAAEAVSFSCTTSSGSSPKSSSAPSSHHSLPETYTWDPEGSPWSRALSPPTPRNTSAPQSAMHPMLSPEDHISRAEGTWSTAYFHPLPLPPSAISQVKATLSNQPAPKVEMSLVAGQWEKRKLIGSGTFGDVYEATNRHTGALCAVKAISIPNDSRSAESLKQLDQEIKLLSQFKHENIVQYYGSETIEGHLYIYMEYVHLGSINKYIQQHCGAITESIVGNFTHHILRGLAFLHGQNIMHRDIKGANMLIDGNGVVKLADFGTAKHLSTAAPNLSLKGTPYWMAPEMIRATLVKDVGYDLAVDIWSLGCTIIEMFNGKPPWSGLEGPAAMFKVLNKDPPLPDNLSHEAKDFLKCCFKRNPAARPSARELLTHPFIRNSSHYSKHVQEVIIAGCEEVIRASCDPSLTRKTTTSGGNDARSSESLVSQLTLQPVQRGTMRALGVPAISHLLTSTGRATRGQKQAVARPALQEKKYTYVPSNAASQAYITGSLVSSHATLNFLRLRLWSEFPEMVGADGHCCIHGLKGGKAT</sequence>
<evidence type="ECO:0000313" key="21">
    <source>
        <dbReference type="EnsemblPlants" id="AET4Gv20192700.9"/>
    </source>
</evidence>
<dbReference type="Gene3D" id="1.10.10.10">
    <property type="entry name" value="Winged helix-like DNA-binding domain superfamily/Winged helix DNA-binding domain"/>
    <property type="match status" value="1"/>
</dbReference>
<evidence type="ECO:0000256" key="17">
    <source>
        <dbReference type="ARBA" id="ARBA00048329"/>
    </source>
</evidence>
<dbReference type="Gene3D" id="1.10.510.10">
    <property type="entry name" value="Transferase(Phosphotransferase) domain 1"/>
    <property type="match status" value="1"/>
</dbReference>
<evidence type="ECO:0000313" key="22">
    <source>
        <dbReference type="Proteomes" id="UP000015105"/>
    </source>
</evidence>
<feature type="binding site" evidence="18">
    <location>
        <position position="1168"/>
    </location>
    <ligand>
        <name>ATP</name>
        <dbReference type="ChEBI" id="CHEBI:30616"/>
    </ligand>
</feature>
<dbReference type="Pfam" id="PF00931">
    <property type="entry name" value="NB-ARC"/>
    <property type="match status" value="1"/>
</dbReference>
<keyword evidence="10" id="KW-0418">Kinase</keyword>
<dbReference type="SMART" id="SM00220">
    <property type="entry name" value="S_TKc"/>
    <property type="match status" value="1"/>
</dbReference>
<evidence type="ECO:0000256" key="5">
    <source>
        <dbReference type="ARBA" id="ARBA00022614"/>
    </source>
</evidence>
<dbReference type="InterPro" id="IPR032675">
    <property type="entry name" value="LRR_dom_sf"/>
</dbReference>
<evidence type="ECO:0000256" key="9">
    <source>
        <dbReference type="ARBA" id="ARBA00022741"/>
    </source>
</evidence>
<evidence type="ECO:0000256" key="7">
    <source>
        <dbReference type="ARBA" id="ARBA00022692"/>
    </source>
</evidence>
<reference evidence="22" key="2">
    <citation type="journal article" date="2017" name="Nat. Plants">
        <title>The Aegilops tauschii genome reveals multiple impacts of transposons.</title>
        <authorList>
            <person name="Zhao G."/>
            <person name="Zou C."/>
            <person name="Li K."/>
            <person name="Wang K."/>
            <person name="Li T."/>
            <person name="Gao L."/>
            <person name="Zhang X."/>
            <person name="Wang H."/>
            <person name="Yang Z."/>
            <person name="Liu X."/>
            <person name="Jiang W."/>
            <person name="Mao L."/>
            <person name="Kong X."/>
            <person name="Jiao Y."/>
            <person name="Jia J."/>
        </authorList>
    </citation>
    <scope>NUCLEOTIDE SEQUENCE [LARGE SCALE GENOMIC DNA]</scope>
    <source>
        <strain evidence="22">cv. AL8/78</strain>
    </source>
</reference>
<dbReference type="Gene3D" id="1.10.8.430">
    <property type="entry name" value="Helical domain of apoptotic protease-activating factors"/>
    <property type="match status" value="1"/>
</dbReference>
<dbReference type="PROSITE" id="PS50011">
    <property type="entry name" value="PROTEIN_KINASE_DOM"/>
    <property type="match status" value="1"/>
</dbReference>
<dbReference type="GO" id="GO:0042742">
    <property type="term" value="P:defense response to bacterium"/>
    <property type="evidence" value="ECO:0007669"/>
    <property type="project" value="UniProtKB-ARBA"/>
</dbReference>
<dbReference type="GeneID" id="109733447"/>
<evidence type="ECO:0000256" key="11">
    <source>
        <dbReference type="ARBA" id="ARBA00022821"/>
    </source>
</evidence>
<keyword evidence="5" id="KW-0433">Leucine-rich repeat</keyword>
<accession>A0A453HHW0</accession>
<evidence type="ECO:0000256" key="19">
    <source>
        <dbReference type="SAM" id="MobiDB-lite"/>
    </source>
</evidence>
<keyword evidence="12 18" id="KW-0067">ATP-binding</keyword>
<dbReference type="InterPro" id="IPR036388">
    <property type="entry name" value="WH-like_DNA-bd_sf"/>
</dbReference>
<evidence type="ECO:0000256" key="6">
    <source>
        <dbReference type="ARBA" id="ARBA00022679"/>
    </source>
</evidence>
<dbReference type="FunFam" id="1.10.10.10:FF:000322">
    <property type="entry name" value="Probable disease resistance protein At1g63360"/>
    <property type="match status" value="1"/>
</dbReference>
<reference evidence="21" key="3">
    <citation type="journal article" date="2017" name="Nature">
        <title>Genome sequence of the progenitor of the wheat D genome Aegilops tauschii.</title>
        <authorList>
            <person name="Luo M.C."/>
            <person name="Gu Y.Q."/>
            <person name="Puiu D."/>
            <person name="Wang H."/>
            <person name="Twardziok S.O."/>
            <person name="Deal K.R."/>
            <person name="Huo N."/>
            <person name="Zhu T."/>
            <person name="Wang L."/>
            <person name="Wang Y."/>
            <person name="McGuire P.E."/>
            <person name="Liu S."/>
            <person name="Long H."/>
            <person name="Ramasamy R.K."/>
            <person name="Rodriguez J.C."/>
            <person name="Van S.L."/>
            <person name="Yuan L."/>
            <person name="Wang Z."/>
            <person name="Xia Z."/>
            <person name="Xiao L."/>
            <person name="Anderson O.D."/>
            <person name="Ouyang S."/>
            <person name="Liang Y."/>
            <person name="Zimin A.V."/>
            <person name="Pertea G."/>
            <person name="Qi P."/>
            <person name="Bennetzen J.L."/>
            <person name="Dai X."/>
            <person name="Dawson M.W."/>
            <person name="Muller H.G."/>
            <person name="Kugler K."/>
            <person name="Rivarola-Duarte L."/>
            <person name="Spannagl M."/>
            <person name="Mayer K.F.X."/>
            <person name="Lu F.H."/>
            <person name="Bevan M.W."/>
            <person name="Leroy P."/>
            <person name="Li P."/>
            <person name="You F.M."/>
            <person name="Sun Q."/>
            <person name="Liu Z."/>
            <person name="Lyons E."/>
            <person name="Wicker T."/>
            <person name="Salzberg S.L."/>
            <person name="Devos K.M."/>
            <person name="Dvorak J."/>
        </authorList>
    </citation>
    <scope>NUCLEOTIDE SEQUENCE [LARGE SCALE GENOMIC DNA]</scope>
    <source>
        <strain evidence="21">cv. AL8/78</strain>
    </source>
</reference>
<evidence type="ECO:0000256" key="12">
    <source>
        <dbReference type="ARBA" id="ARBA00022840"/>
    </source>
</evidence>
<keyword evidence="15" id="KW-0472">Membrane</keyword>
<dbReference type="InterPro" id="IPR011009">
    <property type="entry name" value="Kinase-like_dom_sf"/>
</dbReference>
<keyword evidence="13" id="KW-1133">Transmembrane helix</keyword>
<dbReference type="InterPro" id="IPR058922">
    <property type="entry name" value="WHD_DRP"/>
</dbReference>
<comment type="catalytic activity">
    <reaction evidence="16">
        <text>L-threonyl-[protein] + ATP = O-phospho-L-threonyl-[protein] + ADP + H(+)</text>
        <dbReference type="Rhea" id="RHEA:46608"/>
        <dbReference type="Rhea" id="RHEA-COMP:11060"/>
        <dbReference type="Rhea" id="RHEA-COMP:11605"/>
        <dbReference type="ChEBI" id="CHEBI:15378"/>
        <dbReference type="ChEBI" id="CHEBI:30013"/>
        <dbReference type="ChEBI" id="CHEBI:30616"/>
        <dbReference type="ChEBI" id="CHEBI:61977"/>
        <dbReference type="ChEBI" id="CHEBI:456216"/>
        <dbReference type="EC" id="2.7.11.25"/>
    </reaction>
</comment>
<name>A0A453HHW0_AEGTS</name>
<dbReference type="Gene3D" id="3.80.10.10">
    <property type="entry name" value="Ribonuclease Inhibitor"/>
    <property type="match status" value="1"/>
</dbReference>
<dbReference type="Pfam" id="PF00069">
    <property type="entry name" value="Pkinase"/>
    <property type="match status" value="1"/>
</dbReference>
<reference evidence="22" key="1">
    <citation type="journal article" date="2014" name="Science">
        <title>Ancient hybridizations among the ancestral genomes of bread wheat.</title>
        <authorList>
            <consortium name="International Wheat Genome Sequencing Consortium,"/>
            <person name="Marcussen T."/>
            <person name="Sandve S.R."/>
            <person name="Heier L."/>
            <person name="Spannagl M."/>
            <person name="Pfeifer M."/>
            <person name="Jakobsen K.S."/>
            <person name="Wulff B.B."/>
            <person name="Steuernagel B."/>
            <person name="Mayer K.F."/>
            <person name="Olsen O.A."/>
        </authorList>
    </citation>
    <scope>NUCLEOTIDE SEQUENCE [LARGE SCALE GENOMIC DNA]</scope>
    <source>
        <strain evidence="22">cv. AL8/78</strain>
    </source>
</reference>
<evidence type="ECO:0000259" key="20">
    <source>
        <dbReference type="PROSITE" id="PS50011"/>
    </source>
</evidence>
<dbReference type="PRINTS" id="PR00364">
    <property type="entry name" value="DISEASERSIST"/>
</dbReference>
<organism evidence="21 22">
    <name type="scientific">Aegilops tauschii subsp. strangulata</name>
    <name type="common">Goatgrass</name>
    <dbReference type="NCBI Taxonomy" id="200361"/>
    <lineage>
        <taxon>Eukaryota</taxon>
        <taxon>Viridiplantae</taxon>
        <taxon>Streptophyta</taxon>
        <taxon>Embryophyta</taxon>
        <taxon>Tracheophyta</taxon>
        <taxon>Spermatophyta</taxon>
        <taxon>Magnoliopsida</taxon>
        <taxon>Liliopsida</taxon>
        <taxon>Poales</taxon>
        <taxon>Poaceae</taxon>
        <taxon>BOP clade</taxon>
        <taxon>Pooideae</taxon>
        <taxon>Triticodae</taxon>
        <taxon>Triticeae</taxon>
        <taxon>Triticinae</taxon>
        <taxon>Aegilops</taxon>
    </lineage>
</organism>
<dbReference type="SUPFAM" id="SSF52058">
    <property type="entry name" value="L domain-like"/>
    <property type="match status" value="1"/>
</dbReference>
<dbReference type="STRING" id="200361.A0A453HHW0"/>
<dbReference type="GO" id="GO:0002758">
    <property type="term" value="P:innate immune response-activating signaling pathway"/>
    <property type="evidence" value="ECO:0007669"/>
    <property type="project" value="UniProtKB-ARBA"/>
</dbReference>
<keyword evidence="7" id="KW-0812">Transmembrane</keyword>
<dbReference type="OMA" id="EYHISHA"/>
<dbReference type="Pfam" id="PF18052">
    <property type="entry name" value="Rx_N"/>
    <property type="match status" value="1"/>
</dbReference>
<dbReference type="InterPro" id="IPR000719">
    <property type="entry name" value="Prot_kinase_dom"/>
</dbReference>
<dbReference type="GO" id="GO:0009626">
    <property type="term" value="P:plant-type hypersensitive response"/>
    <property type="evidence" value="ECO:0007669"/>
    <property type="project" value="UniProtKB-ARBA"/>
</dbReference>